<dbReference type="Gene3D" id="1.10.10.200">
    <property type="match status" value="1"/>
</dbReference>
<dbReference type="Proteomes" id="UP000736328">
    <property type="component" value="Unassembled WGS sequence"/>
</dbReference>
<evidence type="ECO:0000256" key="4">
    <source>
        <dbReference type="ARBA" id="ARBA00023125"/>
    </source>
</evidence>
<dbReference type="GO" id="GO:0003677">
    <property type="term" value="F:DNA binding"/>
    <property type="evidence" value="ECO:0007669"/>
    <property type="project" value="UniProtKB-UniRule"/>
</dbReference>
<evidence type="ECO:0000313" key="10">
    <source>
        <dbReference type="Proteomes" id="UP000736328"/>
    </source>
</evidence>
<dbReference type="SUPFAM" id="SSF75625">
    <property type="entry name" value="YebC-like"/>
    <property type="match status" value="1"/>
</dbReference>
<evidence type="ECO:0000259" key="7">
    <source>
        <dbReference type="Pfam" id="PF01709"/>
    </source>
</evidence>
<dbReference type="NCBIfam" id="NF009044">
    <property type="entry name" value="PRK12378.1"/>
    <property type="match status" value="1"/>
</dbReference>
<sequence>MSGHSKWATIKRKKAGIDAALGQAFTRLIKEITIAARNGGGDPNGNPRLRTAILAAKGANMPADNIDRAVKKGTGELESVVYEEVTYEGYGPNGVAVMLDTVTDNKNRTASELRHLFSKNGGNMGSQGCVSWMFETKGLISVDSSVTDEDTLMSVALDAGADDVRPEEGSFDVLTTPAAFEAVKNALDNKKIPVLATEISKIPQNTVRLDFSQATTMLKLMDALEEFDDTQKVYSNFDIPAEVMAKLDK</sequence>
<dbReference type="InterPro" id="IPR017856">
    <property type="entry name" value="Integrase-like_N"/>
</dbReference>
<comment type="subcellular location">
    <subcellularLocation>
        <location evidence="6">Cytoplasm</location>
    </subcellularLocation>
</comment>
<evidence type="ECO:0000313" key="9">
    <source>
        <dbReference type="EMBL" id="MBI4727652.1"/>
    </source>
</evidence>
<evidence type="ECO:0000256" key="2">
    <source>
        <dbReference type="ARBA" id="ARBA00022490"/>
    </source>
</evidence>
<dbReference type="AlphaFoldDB" id="A0A933MIZ7"/>
<dbReference type="PANTHER" id="PTHR12532:SF6">
    <property type="entry name" value="TRANSCRIPTIONAL REGULATORY PROTEIN YEBC-RELATED"/>
    <property type="match status" value="1"/>
</dbReference>
<feature type="domain" description="TACO1/YebC-like second and third" evidence="7">
    <location>
        <begin position="82"/>
        <end position="237"/>
    </location>
</feature>
<dbReference type="InterPro" id="IPR002876">
    <property type="entry name" value="Transcrip_reg_TACO1-like"/>
</dbReference>
<dbReference type="InterPro" id="IPR029072">
    <property type="entry name" value="YebC-like"/>
</dbReference>
<accession>A0A933MIZ7</accession>
<feature type="domain" description="TACO1/YebC-like N-terminal" evidence="8">
    <location>
        <begin position="5"/>
        <end position="76"/>
    </location>
</feature>
<proteinExistence type="inferred from homology"/>
<dbReference type="FunFam" id="1.10.10.200:FF:000002">
    <property type="entry name" value="Probable transcriptional regulatory protein CLM62_37755"/>
    <property type="match status" value="1"/>
</dbReference>
<dbReference type="PANTHER" id="PTHR12532">
    <property type="entry name" value="TRANSLATIONAL ACTIVATOR OF CYTOCHROME C OXIDASE 1"/>
    <property type="match status" value="1"/>
</dbReference>
<dbReference type="Pfam" id="PF01709">
    <property type="entry name" value="Transcrip_reg"/>
    <property type="match status" value="1"/>
</dbReference>
<keyword evidence="5 6" id="KW-0804">Transcription</keyword>
<comment type="caution">
    <text evidence="9">The sequence shown here is derived from an EMBL/GenBank/DDBJ whole genome shotgun (WGS) entry which is preliminary data.</text>
</comment>
<evidence type="ECO:0000259" key="8">
    <source>
        <dbReference type="Pfam" id="PF20772"/>
    </source>
</evidence>
<evidence type="ECO:0000256" key="6">
    <source>
        <dbReference type="HAMAP-Rule" id="MF_00693"/>
    </source>
</evidence>
<dbReference type="EMBL" id="JACQXR010000144">
    <property type="protein sequence ID" value="MBI4727652.1"/>
    <property type="molecule type" value="Genomic_DNA"/>
</dbReference>
<evidence type="ECO:0000256" key="1">
    <source>
        <dbReference type="ARBA" id="ARBA00008724"/>
    </source>
</evidence>
<dbReference type="InterPro" id="IPR048300">
    <property type="entry name" value="TACO1_YebC-like_2nd/3rd_dom"/>
</dbReference>
<dbReference type="GO" id="GO:0006355">
    <property type="term" value="P:regulation of DNA-templated transcription"/>
    <property type="evidence" value="ECO:0007669"/>
    <property type="project" value="UniProtKB-UniRule"/>
</dbReference>
<dbReference type="Gene3D" id="3.30.70.980">
    <property type="match status" value="2"/>
</dbReference>
<dbReference type="Pfam" id="PF20772">
    <property type="entry name" value="TACO1_YebC_N"/>
    <property type="match status" value="1"/>
</dbReference>
<dbReference type="HAMAP" id="MF_00693">
    <property type="entry name" value="Transcrip_reg_TACO1"/>
    <property type="match status" value="1"/>
</dbReference>
<dbReference type="InterPro" id="IPR026564">
    <property type="entry name" value="Transcrip_reg_TACO1-like_dom3"/>
</dbReference>
<protein>
    <recommendedName>
        <fullName evidence="6">Probable transcriptional regulatory protein HY768_10630</fullName>
    </recommendedName>
</protein>
<comment type="similarity">
    <text evidence="1 6">Belongs to the TACO1 family.</text>
</comment>
<keyword evidence="4 6" id="KW-0238">DNA-binding</keyword>
<name>A0A933MIZ7_UNCT6</name>
<keyword evidence="2 6" id="KW-0963">Cytoplasm</keyword>
<organism evidence="9 10">
    <name type="scientific">candidate division TA06 bacterium</name>
    <dbReference type="NCBI Taxonomy" id="2250710"/>
    <lineage>
        <taxon>Bacteria</taxon>
        <taxon>Bacteria division TA06</taxon>
    </lineage>
</organism>
<evidence type="ECO:0000256" key="3">
    <source>
        <dbReference type="ARBA" id="ARBA00023015"/>
    </source>
</evidence>
<dbReference type="NCBIfam" id="TIGR01033">
    <property type="entry name" value="YebC/PmpR family DNA-binding transcriptional regulator"/>
    <property type="match status" value="1"/>
</dbReference>
<dbReference type="FunFam" id="3.30.70.980:FF:000002">
    <property type="entry name" value="Probable transcriptional regulatory protein YebC"/>
    <property type="match status" value="1"/>
</dbReference>
<keyword evidence="3 6" id="KW-0805">Transcription regulation</keyword>
<gene>
    <name evidence="9" type="ORF">HY768_10630</name>
</gene>
<reference evidence="9" key="1">
    <citation type="submission" date="2020-07" db="EMBL/GenBank/DDBJ databases">
        <title>Huge and variable diversity of episymbiotic CPR bacteria and DPANN archaea in groundwater ecosystems.</title>
        <authorList>
            <person name="He C.Y."/>
            <person name="Keren R."/>
            <person name="Whittaker M."/>
            <person name="Farag I.F."/>
            <person name="Doudna J."/>
            <person name="Cate J.H.D."/>
            <person name="Banfield J.F."/>
        </authorList>
    </citation>
    <scope>NUCLEOTIDE SEQUENCE</scope>
    <source>
        <strain evidence="9">NC_groundwater_1520_Pr4_B-0.1um_53_5</strain>
    </source>
</reference>
<evidence type="ECO:0000256" key="5">
    <source>
        <dbReference type="ARBA" id="ARBA00023163"/>
    </source>
</evidence>
<dbReference type="NCBIfam" id="NF001030">
    <property type="entry name" value="PRK00110.1"/>
    <property type="match status" value="1"/>
</dbReference>
<dbReference type="GO" id="GO:0005829">
    <property type="term" value="C:cytosol"/>
    <property type="evidence" value="ECO:0007669"/>
    <property type="project" value="TreeGrafter"/>
</dbReference>
<dbReference type="InterPro" id="IPR049083">
    <property type="entry name" value="TACO1_YebC_N"/>
</dbReference>